<dbReference type="Proteomes" id="UP000796761">
    <property type="component" value="Unassembled WGS sequence"/>
</dbReference>
<dbReference type="AlphaFoldDB" id="A0A8K1H086"/>
<protein>
    <submittedName>
        <fullName evidence="1">Uncharacterized protein</fullName>
    </submittedName>
</protein>
<evidence type="ECO:0000313" key="1">
    <source>
        <dbReference type="EMBL" id="TRZ26485.1"/>
    </source>
</evidence>
<accession>A0A8K1H086</accession>
<gene>
    <name evidence="1" type="ORF">HGM15179_000642</name>
</gene>
<reference evidence="1" key="1">
    <citation type="submission" date="2019-04" db="EMBL/GenBank/DDBJ databases">
        <title>Genome assembly of Zosterops borbonicus 15179.</title>
        <authorList>
            <person name="Leroy T."/>
            <person name="Anselmetti Y."/>
            <person name="Tilak M.-K."/>
            <person name="Nabholz B."/>
        </authorList>
    </citation>
    <scope>NUCLEOTIDE SEQUENCE</scope>
    <source>
        <strain evidence="1">HGM_15179</strain>
        <tissue evidence="1">Muscle</tissue>
    </source>
</reference>
<organism evidence="1 2">
    <name type="scientific">Zosterops borbonicus</name>
    <dbReference type="NCBI Taxonomy" id="364589"/>
    <lineage>
        <taxon>Eukaryota</taxon>
        <taxon>Metazoa</taxon>
        <taxon>Chordata</taxon>
        <taxon>Craniata</taxon>
        <taxon>Vertebrata</taxon>
        <taxon>Euteleostomi</taxon>
        <taxon>Archelosauria</taxon>
        <taxon>Archosauria</taxon>
        <taxon>Dinosauria</taxon>
        <taxon>Saurischia</taxon>
        <taxon>Theropoda</taxon>
        <taxon>Coelurosauria</taxon>
        <taxon>Aves</taxon>
        <taxon>Neognathae</taxon>
        <taxon>Neoaves</taxon>
        <taxon>Telluraves</taxon>
        <taxon>Australaves</taxon>
        <taxon>Passeriformes</taxon>
        <taxon>Sylvioidea</taxon>
        <taxon>Zosteropidae</taxon>
        <taxon>Zosterops</taxon>
    </lineage>
</organism>
<dbReference type="EMBL" id="SWJQ01000013">
    <property type="protein sequence ID" value="TRZ26485.1"/>
    <property type="molecule type" value="Genomic_DNA"/>
</dbReference>
<evidence type="ECO:0000313" key="2">
    <source>
        <dbReference type="Proteomes" id="UP000796761"/>
    </source>
</evidence>
<sequence length="172" mass="19026">MTGQQQQSYKLSIYQKVQSLPGNQFKETLKHTCAQPGAKDKEMLPSEEAKYEVLLSSTGKQQHLGAAPHQLGTPGRGLLGICKDPICEHRSSSSHHKERKLKQELAIKNIFPIPEMTYGKPVHTSEDPLGERAVKTDNCVKQSLDSAVCVPSKMGETISFKGLLYTDIDVHL</sequence>
<comment type="caution">
    <text evidence="1">The sequence shown here is derived from an EMBL/GenBank/DDBJ whole genome shotgun (WGS) entry which is preliminary data.</text>
</comment>
<proteinExistence type="predicted"/>
<name>A0A8K1H086_9PASS</name>
<keyword evidence="2" id="KW-1185">Reference proteome</keyword>